<dbReference type="InterPro" id="IPR011889">
    <property type="entry name" value="Liste_lipo_26"/>
</dbReference>
<dbReference type="RefSeq" id="WP_317695528.1">
    <property type="nucleotide sequence ID" value="NZ_AP026801.1"/>
</dbReference>
<dbReference type="SUPFAM" id="SSF52058">
    <property type="entry name" value="L domain-like"/>
    <property type="match status" value="1"/>
</dbReference>
<dbReference type="EMBL" id="AP026801">
    <property type="protein sequence ID" value="BDR56926.1"/>
    <property type="molecule type" value="Genomic_DNA"/>
</dbReference>
<protein>
    <recommendedName>
        <fullName evidence="4">Surface protein</fullName>
    </recommendedName>
</protein>
<dbReference type="InterPro" id="IPR032675">
    <property type="entry name" value="LRR_dom_sf"/>
</dbReference>
<evidence type="ECO:0000313" key="3">
    <source>
        <dbReference type="Proteomes" id="UP001321804"/>
    </source>
</evidence>
<reference evidence="2 3" key="1">
    <citation type="journal article" date="2023" name="Microbiol. Spectr.">
        <title>Symbiosis of Carpenter Bees with Uncharacterized Lactic Acid Bacteria Showing NAD Auxotrophy.</title>
        <authorList>
            <person name="Kawasaki S."/>
            <person name="Ozawa K."/>
            <person name="Mori T."/>
            <person name="Yamamoto A."/>
            <person name="Ito M."/>
            <person name="Ohkuma M."/>
            <person name="Sakamoto M."/>
            <person name="Matsutani M."/>
        </authorList>
    </citation>
    <scope>NUCLEOTIDE SEQUENCE [LARGE SCALE GENOMIC DNA]</scope>
    <source>
        <strain evidence="2 3">KimC2</strain>
    </source>
</reference>
<keyword evidence="3" id="KW-1185">Reference proteome</keyword>
<accession>A0AAU9DFA8</accession>
<dbReference type="InterPro" id="IPR005046">
    <property type="entry name" value="DUF285"/>
</dbReference>
<dbReference type="Proteomes" id="UP001321804">
    <property type="component" value="Chromosome"/>
</dbReference>
<evidence type="ECO:0000313" key="2">
    <source>
        <dbReference type="EMBL" id="BDR56926.1"/>
    </source>
</evidence>
<dbReference type="Gene3D" id="3.80.10.10">
    <property type="entry name" value="Ribonuclease Inhibitor"/>
    <property type="match status" value="1"/>
</dbReference>
<evidence type="ECO:0008006" key="4">
    <source>
        <dbReference type="Google" id="ProtNLM"/>
    </source>
</evidence>
<dbReference type="KEGG" id="xak:KIMC2_14880"/>
<name>A0AAU9DFA8_9LACO</name>
<proteinExistence type="predicted"/>
<dbReference type="AlphaFoldDB" id="A0AAU9DFA8"/>
<feature type="region of interest" description="Disordered" evidence="1">
    <location>
        <begin position="15"/>
        <end position="40"/>
    </location>
</feature>
<evidence type="ECO:0000256" key="1">
    <source>
        <dbReference type="SAM" id="MobiDB-lite"/>
    </source>
</evidence>
<dbReference type="Pfam" id="PF03382">
    <property type="entry name" value="DUF285"/>
    <property type="match status" value="2"/>
</dbReference>
<dbReference type="NCBIfam" id="TIGR02167">
    <property type="entry name" value="Liste_lipo_26"/>
    <property type="match status" value="5"/>
</dbReference>
<sequence>MVAFPGGGRLVNNVGSSFVDPFQKDSPPKTKPKNNLTPREAGTVVSANNFRLTANSQIVNNQSSIILDWDAVPDVADGYIVERTNDGVNWINPPTNYGKRINILNVYPVNGNFLKSWMDQIDPSTGQPVSMGLINIIPVALSDFITNPDGYLKDASGNYKYDGIYFGSSDGNNNEDINTPTVTAVKNFGRTGRSVIFGHDTVMSAVHPYFNNFASELGIRLLPNIDDMSQNDDRFGSNVVKFSDKEKNGYLAKYPYLLDPDAEYHIQPSHTGGQFYLYSGGGTRWMEYLPPYYIYGSSGVPTVEHYLDTGGNRAWSDNGQRIGDNNAYLITKNNYAVIQTGHTTGACTPDEAKIIANMVYFTSTLNTTTHGEDHTVKDSSAPNVPQITTNSFVNDQLVVNVNTADNPTNYFYRIKAKTSTADKYSDLVKVPILSGFKGYVYSIDNNPVGSPTVNKNSSGEVTNINLNPTSATDNHGNITFNRNSDAGRYLHIVAVDKADNVSAVKTVSISDYFWWKYETGTLTIYPHQLNATVDTTTQDWDSIPGIFYRLWPWEQYRSDITKVVINPGVSAVGNMSHFFYNFNNLTSIEGLTNLDTSQVTSFDSFFSKCYKLTSIDVSHFDTRNCIDMSLMFNEMMSLTNLDVSHFITTKVTNMRAMFQSATSLTQLVLNNFNTSSVVDMGHMFNNDHLLKKIDMSSFNTSNVEIMMWMFGHLDNITSLDLSNFDTSKVTTVYEMFKSDPKLWKLKLGPNTKLYTGEDLGLDDPNPGTQIDDLDNPTPVYYATNKQWREALTPTSVHAPTGAARTALQIINDSRTRHDVRTYVWDQVGTQTLTSTPGSIDLGTHAGYLRNKEYVSAAQNLKITDNRNVRTGKRWHVEAAVTNPFKLTTDSTKVIRGNPLYYRNTTTGAVTHLLSTAQTLHSEIATSNYQDIKNYPWSLRFKASPSDIPKAGRYNATVTFTLVNDTP</sequence>
<organism evidence="2 3">
    <name type="scientific">Xylocopilactobacillus apis</name>
    <dbReference type="NCBI Taxonomy" id="2932183"/>
    <lineage>
        <taxon>Bacteria</taxon>
        <taxon>Bacillati</taxon>
        <taxon>Bacillota</taxon>
        <taxon>Bacilli</taxon>
        <taxon>Lactobacillales</taxon>
        <taxon>Lactobacillaceae</taxon>
        <taxon>Xylocopilactobacillus</taxon>
    </lineage>
</organism>
<gene>
    <name evidence="2" type="ORF">KIMC2_14880</name>
</gene>